<sequence>MSFLSHFHHRKIVAAAKTAAEEQADAGVVIAPHVEVKPITPQDIFDQKVKDITAKIEADRDNLVLFHKQIDDIHRNGFTMTTQRHGDFLAVFVTREANKRNKKMMVAINLAKVARISVQPGAPAGKSEGVFVVGDAIDKWVDSQTWENTRMQGERPFTAAQRDAHTYWRTTYNEEYGTIPYVPRPAVDDGIVFHGTDDIILVPFGLGETILNLILQDLSAGYEPADLSKIVEASAS</sequence>
<accession>A0A1W6DXB5</accession>
<name>A0A1W6DXB5_9CAUD</name>
<dbReference type="EMBL" id="KY629563">
    <property type="protein sequence ID" value="ARK07563.1"/>
    <property type="molecule type" value="Genomic_DNA"/>
</dbReference>
<dbReference type="Proteomes" id="UP000223906">
    <property type="component" value="Segment"/>
</dbReference>
<keyword evidence="2" id="KW-1185">Reference proteome</keyword>
<reference evidence="1 2" key="1">
    <citation type="submission" date="2017-02" db="EMBL/GenBank/DDBJ databases">
        <title>The first characterized phage against a member of the ecologically important #sphingomonads reveals high dissimilarity against all other known phages.</title>
        <authorList>
            <person name="Nielsen T.K."/>
            <person name="Carstens A.B."/>
            <person name="Kot W."/>
            <person name="Lametsch R."/>
            <person name="Neve H."/>
            <person name="Hansen L.H."/>
        </authorList>
    </citation>
    <scope>NUCLEOTIDE SEQUENCE [LARGE SCALE GENOMIC DNA]</scope>
</reference>
<evidence type="ECO:0000313" key="1">
    <source>
        <dbReference type="EMBL" id="ARK07563.1"/>
    </source>
</evidence>
<proteinExistence type="predicted"/>
<evidence type="ECO:0000313" key="2">
    <source>
        <dbReference type="Proteomes" id="UP000223906"/>
    </source>
</evidence>
<organism evidence="1 2">
    <name type="scientific">Sphingobium phage Lacusarx</name>
    <dbReference type="NCBI Taxonomy" id="1980139"/>
    <lineage>
        <taxon>Viruses</taxon>
        <taxon>Duplodnaviria</taxon>
        <taxon>Heunggongvirae</taxon>
        <taxon>Uroviricota</taxon>
        <taxon>Caudoviricetes</taxon>
        <taxon>Lacusarxvirus</taxon>
        <taxon>Lacusarxvirus lacusarx</taxon>
    </lineage>
</organism>
<gene>
    <name evidence="1" type="ORF">LAV_00188</name>
</gene>
<protein>
    <submittedName>
        <fullName evidence="1">Uncharacterized protein</fullName>
    </submittedName>
</protein>